<dbReference type="InterPro" id="IPR004291">
    <property type="entry name" value="Transposase_IS66_central"/>
</dbReference>
<dbReference type="Pfam" id="PF13005">
    <property type="entry name" value="zf-IS66"/>
    <property type="match status" value="1"/>
</dbReference>
<feature type="domain" description="Transposase TnpC homeodomain" evidence="4">
    <location>
        <begin position="52"/>
        <end position="128"/>
    </location>
</feature>
<reference evidence="6" key="1">
    <citation type="submission" date="2021-10" db="EMBL/GenBank/DDBJ databases">
        <title>Roseicella aerolatum sp. nov., isolated from aerosols of e-waste dismantling site.</title>
        <authorList>
            <person name="Qin T."/>
        </authorList>
    </citation>
    <scope>NUCLEOTIDE SEQUENCE</scope>
    <source>
        <strain evidence="6">GB24</strain>
    </source>
</reference>
<feature type="compositionally biased region" description="Basic and acidic residues" evidence="1">
    <location>
        <begin position="89"/>
        <end position="108"/>
    </location>
</feature>
<gene>
    <name evidence="6" type="ORF">LHA35_28095</name>
</gene>
<dbReference type="RefSeq" id="WP_226614869.1">
    <property type="nucleotide sequence ID" value="NZ_JAJAQI010000129.1"/>
</dbReference>
<dbReference type="EMBL" id="JAJAQI010000129">
    <property type="protein sequence ID" value="MCB4825565.1"/>
    <property type="molecule type" value="Genomic_DNA"/>
</dbReference>
<evidence type="ECO:0000313" key="6">
    <source>
        <dbReference type="EMBL" id="MCB4825565.1"/>
    </source>
</evidence>
<dbReference type="NCBIfam" id="NF033517">
    <property type="entry name" value="transpos_IS66"/>
    <property type="match status" value="1"/>
</dbReference>
<name>A0A9X1LDQ3_9PROT</name>
<evidence type="ECO:0000313" key="7">
    <source>
        <dbReference type="Proteomes" id="UP001139311"/>
    </source>
</evidence>
<dbReference type="PANTHER" id="PTHR33678">
    <property type="entry name" value="BLL1576 PROTEIN"/>
    <property type="match status" value="1"/>
</dbReference>
<proteinExistence type="predicted"/>
<feature type="domain" description="Transposase IS66 central" evidence="2">
    <location>
        <begin position="195"/>
        <end position="485"/>
    </location>
</feature>
<dbReference type="InterPro" id="IPR039552">
    <property type="entry name" value="IS66_C"/>
</dbReference>
<evidence type="ECO:0000256" key="1">
    <source>
        <dbReference type="SAM" id="MobiDB-lite"/>
    </source>
</evidence>
<feature type="region of interest" description="Disordered" evidence="1">
    <location>
        <begin position="89"/>
        <end position="124"/>
    </location>
</feature>
<evidence type="ECO:0000259" key="5">
    <source>
        <dbReference type="Pfam" id="PF13817"/>
    </source>
</evidence>
<keyword evidence="7" id="KW-1185">Reference proteome</keyword>
<dbReference type="Pfam" id="PF03050">
    <property type="entry name" value="DDE_Tnp_IS66"/>
    <property type="match status" value="1"/>
</dbReference>
<organism evidence="6 7">
    <name type="scientific">Roseicella aerolata</name>
    <dbReference type="NCBI Taxonomy" id="2883479"/>
    <lineage>
        <taxon>Bacteria</taxon>
        <taxon>Pseudomonadati</taxon>
        <taxon>Pseudomonadota</taxon>
        <taxon>Alphaproteobacteria</taxon>
        <taxon>Acetobacterales</taxon>
        <taxon>Roseomonadaceae</taxon>
        <taxon>Roseicella</taxon>
    </lineage>
</organism>
<dbReference type="AlphaFoldDB" id="A0A9X1LDQ3"/>
<accession>A0A9X1LDQ3</accession>
<dbReference type="PANTHER" id="PTHR33678:SF1">
    <property type="entry name" value="BLL1576 PROTEIN"/>
    <property type="match status" value="1"/>
</dbReference>
<dbReference type="InterPro" id="IPR052344">
    <property type="entry name" value="Transposase-related"/>
</dbReference>
<evidence type="ECO:0000259" key="4">
    <source>
        <dbReference type="Pfam" id="PF13007"/>
    </source>
</evidence>
<dbReference type="Pfam" id="PF13817">
    <property type="entry name" value="DDE_Tnp_IS66_C"/>
    <property type="match status" value="1"/>
</dbReference>
<feature type="domain" description="Transposase IS66 zinc-finger binding" evidence="3">
    <location>
        <begin position="135"/>
        <end position="180"/>
    </location>
</feature>
<comment type="caution">
    <text evidence="6">The sequence shown here is derived from an EMBL/GenBank/DDBJ whole genome shotgun (WGS) entry which is preliminary data.</text>
</comment>
<dbReference type="InterPro" id="IPR024463">
    <property type="entry name" value="Transposase_TnpC_homeodom"/>
</dbReference>
<feature type="domain" description="Transposase IS66 C-terminal" evidence="5">
    <location>
        <begin position="492"/>
        <end position="530"/>
    </location>
</feature>
<dbReference type="Proteomes" id="UP001139311">
    <property type="component" value="Unassembled WGS sequence"/>
</dbReference>
<protein>
    <submittedName>
        <fullName evidence="6">IS66 family transposase</fullName>
    </submittedName>
</protein>
<evidence type="ECO:0000259" key="3">
    <source>
        <dbReference type="Pfam" id="PF13005"/>
    </source>
</evidence>
<evidence type="ECO:0000259" key="2">
    <source>
        <dbReference type="Pfam" id="PF03050"/>
    </source>
</evidence>
<dbReference type="InterPro" id="IPR024474">
    <property type="entry name" value="Znf_dom_IS66"/>
</dbReference>
<sequence>MASELDTAAFPDDVETLRALLAQRDVLIAEHKAALAEREAELRNAGFEIEKLKIQLVTLRRDRYGRSSEKLAAEADQLEMLIGDLEENQAEREAAAAEEERRTKDKSGNQRKPATRRPLPEHLPRETVVHEPVLACRCGCTDPARLTRLGESVTEVLEKIPARLKVIRHVRPRYACRACEAMLQAPVPALPIERGRPGPGLVAHVLVSKYLDGLPLFRLSGILGREGVAIERQTLADWVGHGAWWLRPLAEAIGTYALAQGVIWTDDTTIRVLAPGRGRTRIGRFWVYAFDPRPWNGTGPPAAFYCYSPDRKGERPREHLAGYAGWLHADAYAGYDALTAAKGGKPPQITHVACMAHARRELFKVYDSTRSPIAEEALRRIGELYAIEAAVNGQPPERRHAARQVQSKPLLDALHTWMLQQRRRLSGKSTLGKALQYALNRWDALARYVEDGRLSIDNNLSERQLRGIAVTRKNYLFVGSDAGGQRAAVIYTIAETAKLNGLDPEAYIAAVLDRLAGGHPITRIHELLPWNFKAERQPAAMG</sequence>
<dbReference type="Pfam" id="PF13007">
    <property type="entry name" value="LZ_Tnp_IS66"/>
    <property type="match status" value="1"/>
</dbReference>